<feature type="transmembrane region" description="Helical" evidence="2">
    <location>
        <begin position="29"/>
        <end position="50"/>
    </location>
</feature>
<reference evidence="3 4" key="1">
    <citation type="submission" date="2016-01" db="EMBL/GenBank/DDBJ databases">
        <title>Genome sequence of the yeast Holleya sinecauda.</title>
        <authorList>
            <person name="Dietrich F.S."/>
        </authorList>
    </citation>
    <scope>NUCLEOTIDE SEQUENCE [LARGE SCALE GENOMIC DNA]</scope>
    <source>
        <strain evidence="3 4">ATCC 58844</strain>
    </source>
</reference>
<feature type="transmembrane region" description="Helical" evidence="2">
    <location>
        <begin position="178"/>
        <end position="196"/>
    </location>
</feature>
<feature type="region of interest" description="Disordered" evidence="1">
    <location>
        <begin position="1"/>
        <end position="23"/>
    </location>
</feature>
<protein>
    <submittedName>
        <fullName evidence="3">HBL289Cp</fullName>
    </submittedName>
</protein>
<sequence>MEYTPPPTYNSIDVESSAKSSPAGQTKPLAYSCALWLITNVIAGLSIHYYKSGSPITLAITIITLLMIFYIVYRIGSAPKESTRWNWSCITYLPALQLFLFMLVFFSNKGLNRWLTVSVYSGGLMSVILGYCFMQGVENWDADTLWEQHNGHKIYTAPLLVIAGLHLTDLLPGTWINMAYFVYFSVVLALTTKHIYTNTDNERILPYNMRINAITGLMFLALSSI</sequence>
<keyword evidence="2" id="KW-0472">Membrane</keyword>
<dbReference type="Proteomes" id="UP000243052">
    <property type="component" value="Chromosome ii"/>
</dbReference>
<gene>
    <name evidence="3" type="ORF">AW171_hschr2121</name>
</gene>
<dbReference type="AlphaFoldDB" id="A0A109UW27"/>
<name>A0A109UW27_9SACH</name>
<feature type="compositionally biased region" description="Polar residues" evidence="1">
    <location>
        <begin position="9"/>
        <end position="23"/>
    </location>
</feature>
<evidence type="ECO:0000256" key="1">
    <source>
        <dbReference type="SAM" id="MobiDB-lite"/>
    </source>
</evidence>
<evidence type="ECO:0000313" key="3">
    <source>
        <dbReference type="EMBL" id="AMD18613.1"/>
    </source>
</evidence>
<proteinExistence type="predicted"/>
<keyword evidence="2" id="KW-1133">Transmembrane helix</keyword>
<organism evidence="3 4">
    <name type="scientific">Eremothecium sinecaudum</name>
    <dbReference type="NCBI Taxonomy" id="45286"/>
    <lineage>
        <taxon>Eukaryota</taxon>
        <taxon>Fungi</taxon>
        <taxon>Dikarya</taxon>
        <taxon>Ascomycota</taxon>
        <taxon>Saccharomycotina</taxon>
        <taxon>Saccharomycetes</taxon>
        <taxon>Saccharomycetales</taxon>
        <taxon>Saccharomycetaceae</taxon>
        <taxon>Eremothecium</taxon>
    </lineage>
</organism>
<evidence type="ECO:0000313" key="4">
    <source>
        <dbReference type="Proteomes" id="UP000243052"/>
    </source>
</evidence>
<dbReference type="RefSeq" id="XP_017985609.1">
    <property type="nucleotide sequence ID" value="XM_018130295.1"/>
</dbReference>
<dbReference type="EMBL" id="CP014242">
    <property type="protein sequence ID" value="AMD18613.1"/>
    <property type="molecule type" value="Genomic_DNA"/>
</dbReference>
<dbReference type="GeneID" id="28721673"/>
<evidence type="ECO:0000256" key="2">
    <source>
        <dbReference type="SAM" id="Phobius"/>
    </source>
</evidence>
<dbReference type="OrthoDB" id="4052850at2759"/>
<keyword evidence="2" id="KW-0812">Transmembrane</keyword>
<accession>A0A109UW27</accession>
<feature type="transmembrane region" description="Helical" evidence="2">
    <location>
        <begin position="113"/>
        <end position="133"/>
    </location>
</feature>
<feature type="transmembrane region" description="Helical" evidence="2">
    <location>
        <begin position="56"/>
        <end position="73"/>
    </location>
</feature>
<feature type="transmembrane region" description="Helical" evidence="2">
    <location>
        <begin position="85"/>
        <end position="107"/>
    </location>
</feature>
<keyword evidence="4" id="KW-1185">Reference proteome</keyword>